<keyword evidence="2" id="KW-1185">Reference proteome</keyword>
<reference evidence="1 2" key="1">
    <citation type="journal article" date="2005" name="PLoS Biol.">
        <title>The genomes of Oryza sativa: a history of duplications.</title>
        <authorList>
            <person name="Yu J."/>
            <person name="Wang J."/>
            <person name="Lin W."/>
            <person name="Li S."/>
            <person name="Li H."/>
            <person name="Zhou J."/>
            <person name="Ni P."/>
            <person name="Dong W."/>
            <person name="Hu S."/>
            <person name="Zeng C."/>
            <person name="Zhang J."/>
            <person name="Zhang Y."/>
            <person name="Li R."/>
            <person name="Xu Z."/>
            <person name="Li S."/>
            <person name="Li X."/>
            <person name="Zheng H."/>
            <person name="Cong L."/>
            <person name="Lin L."/>
            <person name="Yin J."/>
            <person name="Geng J."/>
            <person name="Li G."/>
            <person name="Shi J."/>
            <person name="Liu J."/>
            <person name="Lv H."/>
            <person name="Li J."/>
            <person name="Wang J."/>
            <person name="Deng Y."/>
            <person name="Ran L."/>
            <person name="Shi X."/>
            <person name="Wang X."/>
            <person name="Wu Q."/>
            <person name="Li C."/>
            <person name="Ren X."/>
            <person name="Wang J."/>
            <person name="Wang X."/>
            <person name="Li D."/>
            <person name="Liu D."/>
            <person name="Zhang X."/>
            <person name="Ji Z."/>
            <person name="Zhao W."/>
            <person name="Sun Y."/>
            <person name="Zhang Z."/>
            <person name="Bao J."/>
            <person name="Han Y."/>
            <person name="Dong L."/>
            <person name="Ji J."/>
            <person name="Chen P."/>
            <person name="Wu S."/>
            <person name="Liu J."/>
            <person name="Xiao Y."/>
            <person name="Bu D."/>
            <person name="Tan J."/>
            <person name="Yang L."/>
            <person name="Ye C."/>
            <person name="Zhang J."/>
            <person name="Xu J."/>
            <person name="Zhou Y."/>
            <person name="Yu Y."/>
            <person name="Zhang B."/>
            <person name="Zhuang S."/>
            <person name="Wei H."/>
            <person name="Liu B."/>
            <person name="Lei M."/>
            <person name="Yu H."/>
            <person name="Li Y."/>
            <person name="Xu H."/>
            <person name="Wei S."/>
            <person name="He X."/>
            <person name="Fang L."/>
            <person name="Zhang Z."/>
            <person name="Zhang Y."/>
            <person name="Huang X."/>
            <person name="Su Z."/>
            <person name="Tong W."/>
            <person name="Li J."/>
            <person name="Tong Z."/>
            <person name="Li S."/>
            <person name="Ye J."/>
            <person name="Wang L."/>
            <person name="Fang L."/>
            <person name="Lei T."/>
            <person name="Chen C."/>
            <person name="Chen H."/>
            <person name="Xu Z."/>
            <person name="Li H."/>
            <person name="Huang H."/>
            <person name="Zhang F."/>
            <person name="Xu H."/>
            <person name="Li N."/>
            <person name="Zhao C."/>
            <person name="Li S."/>
            <person name="Dong L."/>
            <person name="Huang Y."/>
            <person name="Li L."/>
            <person name="Xi Y."/>
            <person name="Qi Q."/>
            <person name="Li W."/>
            <person name="Zhang B."/>
            <person name="Hu W."/>
            <person name="Zhang Y."/>
            <person name="Tian X."/>
            <person name="Jiao Y."/>
            <person name="Liang X."/>
            <person name="Jin J."/>
            <person name="Gao L."/>
            <person name="Zheng W."/>
            <person name="Hao B."/>
            <person name="Liu S."/>
            <person name="Wang W."/>
            <person name="Yuan L."/>
            <person name="Cao M."/>
            <person name="McDermott J."/>
            <person name="Samudrala R."/>
            <person name="Wang J."/>
            <person name="Wong G.K."/>
            <person name="Yang H."/>
        </authorList>
    </citation>
    <scope>NUCLEOTIDE SEQUENCE [LARGE SCALE GENOMIC DNA]</scope>
    <source>
        <strain evidence="2">cv. 93-11</strain>
    </source>
</reference>
<dbReference type="Gramene" id="BGIOSGA035311-TA">
    <property type="protein sequence ID" value="BGIOSGA035311-PA"/>
    <property type="gene ID" value="BGIOSGA035311"/>
</dbReference>
<evidence type="ECO:0000313" key="2">
    <source>
        <dbReference type="Proteomes" id="UP000007015"/>
    </source>
</evidence>
<protein>
    <submittedName>
        <fullName evidence="1">Uncharacterized protein</fullName>
    </submittedName>
</protein>
<organism evidence="1 2">
    <name type="scientific">Oryza sativa subsp. indica</name>
    <name type="common">Rice</name>
    <dbReference type="NCBI Taxonomy" id="39946"/>
    <lineage>
        <taxon>Eukaryota</taxon>
        <taxon>Viridiplantae</taxon>
        <taxon>Streptophyta</taxon>
        <taxon>Embryophyta</taxon>
        <taxon>Tracheophyta</taxon>
        <taxon>Spermatophyta</taxon>
        <taxon>Magnoliopsida</taxon>
        <taxon>Liliopsida</taxon>
        <taxon>Poales</taxon>
        <taxon>Poaceae</taxon>
        <taxon>BOP clade</taxon>
        <taxon>Oryzoideae</taxon>
        <taxon>Oryzeae</taxon>
        <taxon>Oryzinae</taxon>
        <taxon>Oryza</taxon>
        <taxon>Oryza sativa</taxon>
    </lineage>
</organism>
<dbReference type="EMBL" id="CM000136">
    <property type="protein sequence ID" value="EEC68213.1"/>
    <property type="molecule type" value="Genomic_DNA"/>
</dbReference>
<name>B8BKM7_ORYSI</name>
<accession>B8BKM7</accession>
<evidence type="ECO:0000313" key="1">
    <source>
        <dbReference type="EMBL" id="EEC68213.1"/>
    </source>
</evidence>
<dbReference type="AlphaFoldDB" id="B8BKM7"/>
<gene>
    <name evidence="1" type="ORF">OsI_36201</name>
</gene>
<proteinExistence type="predicted"/>
<sequence>MAAAQHVSRRPLRQHAVEASAAVPVAAHKTVDRGGREQAAAVAAAHDRAEQEMAGAALLGRLGWRSRRHVSHGLGTSDVKSDKCGG</sequence>
<dbReference type="Proteomes" id="UP000007015">
    <property type="component" value="Chromosome 11"/>
</dbReference>
<dbReference type="HOGENOM" id="CLU_2501924_0_0_1"/>